<comment type="cofactor">
    <cofactor evidence="1 9 10 12">
        <name>FMN</name>
        <dbReference type="ChEBI" id="CHEBI:58210"/>
    </cofactor>
</comment>
<keyword evidence="15" id="KW-1185">Reference proteome</keyword>
<keyword evidence="6 9" id="KW-0521">NADP</keyword>
<keyword evidence="3 9" id="KW-0285">Flavoprotein</keyword>
<dbReference type="InterPro" id="IPR035587">
    <property type="entry name" value="DUS-like_FMN-bd"/>
</dbReference>
<keyword evidence="12" id="KW-0547">Nucleotide-binding</keyword>
<feature type="site" description="Interacts with tRNA" evidence="9">
    <location>
        <position position="98"/>
    </location>
</feature>
<dbReference type="Pfam" id="PF01207">
    <property type="entry name" value="Dus"/>
    <property type="match status" value="1"/>
</dbReference>
<sequence>MKLILAPMEGLTDVHMRDLLTRIAGPQGYDWCVTEFIRITNRLLPARTFYQYCPELLTGSRTFAGTPVHIQLLGSEPAVLAENAARAAELGAPGIDLNFGCPAKTVNQHRGGAVLLDEPDVVHAIVAAVRRAVPPEVPVSAKMRLGVNDREYMLDNARGIEAAGAAWLTVHARTKADGYRPPAHWDAIGRIREATTMPVIANGDIVSPAEAERCRALSGCEDLMIGRGAVSRPDLVRQLRGENFTLTWPEVVTWQKQFLAHMEEAGINPVEACSGAKWTEHGMVSRYKQWLAMLTQGYPEASALFARVKRLKHVEEIRFELQRP</sequence>
<dbReference type="Proteomes" id="UP000292423">
    <property type="component" value="Unassembled WGS sequence"/>
</dbReference>
<evidence type="ECO:0000256" key="10">
    <source>
        <dbReference type="PIRNR" id="PIRNR006621"/>
    </source>
</evidence>
<dbReference type="Gene3D" id="3.20.20.70">
    <property type="entry name" value="Aldolase class I"/>
    <property type="match status" value="1"/>
</dbReference>
<keyword evidence="2 9" id="KW-0820">tRNA-binding</keyword>
<dbReference type="OrthoDB" id="5289281at2"/>
<dbReference type="PANTHER" id="PTHR11082:SF26">
    <property type="entry name" value="TRNA-DIHYDROURIDINE(16) SYNTHASE"/>
    <property type="match status" value="1"/>
</dbReference>
<evidence type="ECO:0000256" key="12">
    <source>
        <dbReference type="PIRSR" id="PIRSR006621-2"/>
    </source>
</evidence>
<comment type="catalytic activity">
    <reaction evidence="9">
        <text>5,6-dihydrouridine(16) in tRNA + NAD(+) = uridine(16) in tRNA + NADH + H(+)</text>
        <dbReference type="Rhea" id="RHEA:53380"/>
        <dbReference type="Rhea" id="RHEA-COMP:13543"/>
        <dbReference type="Rhea" id="RHEA-COMP:13544"/>
        <dbReference type="ChEBI" id="CHEBI:15378"/>
        <dbReference type="ChEBI" id="CHEBI:57540"/>
        <dbReference type="ChEBI" id="CHEBI:57945"/>
        <dbReference type="ChEBI" id="CHEBI:65315"/>
        <dbReference type="ChEBI" id="CHEBI:74443"/>
    </reaction>
</comment>
<feature type="site" description="Interacts with tRNA; defines subfamily-specific binding signature" evidence="9">
    <location>
        <position position="309"/>
    </location>
</feature>
<evidence type="ECO:0000256" key="5">
    <source>
        <dbReference type="ARBA" id="ARBA00022694"/>
    </source>
</evidence>
<evidence type="ECO:0000256" key="2">
    <source>
        <dbReference type="ARBA" id="ARBA00022555"/>
    </source>
</evidence>
<dbReference type="HAMAP" id="MF_02043">
    <property type="entry name" value="DusC_subfam"/>
    <property type="match status" value="1"/>
</dbReference>
<comment type="caution">
    <text evidence="14">The sequence shown here is derived from an EMBL/GenBank/DDBJ whole genome shotgun (WGS) entry which is preliminary data.</text>
</comment>
<feature type="site" description="Interacts with tRNA; defines subfamily-specific binding signature" evidence="9">
    <location>
        <position position="286"/>
    </location>
</feature>
<reference evidence="14 15" key="1">
    <citation type="submission" date="2019-02" db="EMBL/GenBank/DDBJ databases">
        <title>Genomic Encyclopedia of Type Strains, Phase IV (KMG-IV): sequencing the most valuable type-strain genomes for metagenomic binning, comparative biology and taxonomic classification.</title>
        <authorList>
            <person name="Goeker M."/>
        </authorList>
    </citation>
    <scope>NUCLEOTIDE SEQUENCE [LARGE SCALE GENOMIC DNA]</scope>
    <source>
        <strain evidence="14 15">DSM 105135</strain>
    </source>
</reference>
<comment type="catalytic activity">
    <reaction evidence="9">
        <text>5,6-dihydrouridine(16) in tRNA + NADP(+) = uridine(16) in tRNA + NADPH + H(+)</text>
        <dbReference type="Rhea" id="RHEA:53376"/>
        <dbReference type="Rhea" id="RHEA-COMP:13543"/>
        <dbReference type="Rhea" id="RHEA-COMP:13544"/>
        <dbReference type="ChEBI" id="CHEBI:15378"/>
        <dbReference type="ChEBI" id="CHEBI:57783"/>
        <dbReference type="ChEBI" id="CHEBI:58349"/>
        <dbReference type="ChEBI" id="CHEBI:65315"/>
        <dbReference type="ChEBI" id="CHEBI:74443"/>
    </reaction>
</comment>
<feature type="binding site" evidence="12">
    <location>
        <position position="171"/>
    </location>
    <ligand>
        <name>FMN</name>
        <dbReference type="ChEBI" id="CHEBI:58210"/>
    </ligand>
</feature>
<feature type="site" description="Interacts with tRNA" evidence="9">
    <location>
        <position position="179"/>
    </location>
</feature>
<comment type="similarity">
    <text evidence="10">Belongs to the dus family.</text>
</comment>
<gene>
    <name evidence="9" type="primary">dusC</name>
    <name evidence="14" type="ORF">EV700_2930</name>
</gene>
<evidence type="ECO:0000313" key="15">
    <source>
        <dbReference type="Proteomes" id="UP000292423"/>
    </source>
</evidence>
<dbReference type="SUPFAM" id="SSF51395">
    <property type="entry name" value="FMN-linked oxidoreductases"/>
    <property type="match status" value="1"/>
</dbReference>
<dbReference type="InterPro" id="IPR042270">
    <property type="entry name" value="DusC_C"/>
</dbReference>
<organism evidence="14 15">
    <name type="scientific">Fluviicoccus keumensis</name>
    <dbReference type="NCBI Taxonomy" id="1435465"/>
    <lineage>
        <taxon>Bacteria</taxon>
        <taxon>Pseudomonadati</taxon>
        <taxon>Pseudomonadota</taxon>
        <taxon>Gammaproteobacteria</taxon>
        <taxon>Moraxellales</taxon>
        <taxon>Moraxellaceae</taxon>
        <taxon>Fluviicoccus</taxon>
    </lineage>
</organism>
<feature type="site" description="Interacts with tRNA; defines subfamily-specific binding signature" evidence="9">
    <location>
        <position position="38"/>
    </location>
</feature>
<dbReference type="GO" id="GO:0102262">
    <property type="term" value="F:tRNA-dihydrouridine16 synthase activity"/>
    <property type="evidence" value="ECO:0007669"/>
    <property type="project" value="RHEA"/>
</dbReference>
<protein>
    <recommendedName>
        <fullName evidence="9">tRNA-dihydrouridine(16) synthase</fullName>
        <ecNumber evidence="9">1.3.1.-</ecNumber>
    </recommendedName>
    <alternativeName>
        <fullName evidence="9">U16-specific dihydrouridine synthase</fullName>
        <shortName evidence="9">U16-specific Dus</shortName>
    </alternativeName>
    <alternativeName>
        <fullName evidence="9">tRNA-dihydrouridine synthase C</fullName>
    </alternativeName>
</protein>
<evidence type="ECO:0000256" key="11">
    <source>
        <dbReference type="PIRSR" id="PIRSR006621-1"/>
    </source>
</evidence>
<evidence type="ECO:0000256" key="4">
    <source>
        <dbReference type="ARBA" id="ARBA00022643"/>
    </source>
</evidence>
<dbReference type="InterPro" id="IPR018517">
    <property type="entry name" value="tRNA_hU_synthase_CS"/>
</dbReference>
<proteinExistence type="inferred from homology"/>
<dbReference type="AlphaFoldDB" id="A0A4Q7YJT5"/>
<feature type="binding site" evidence="9 12">
    <location>
        <position position="142"/>
    </location>
    <ligand>
        <name>FMN</name>
        <dbReference type="ChEBI" id="CHEBI:58210"/>
    </ligand>
</feature>
<dbReference type="GO" id="GO:0000049">
    <property type="term" value="F:tRNA binding"/>
    <property type="evidence" value="ECO:0007669"/>
    <property type="project" value="UniProtKB-UniRule"/>
</dbReference>
<feature type="active site" description="Proton donor" evidence="9 11">
    <location>
        <position position="101"/>
    </location>
</feature>
<dbReference type="PROSITE" id="PS01136">
    <property type="entry name" value="UPF0034"/>
    <property type="match status" value="1"/>
</dbReference>
<evidence type="ECO:0000256" key="8">
    <source>
        <dbReference type="ARBA" id="ARBA00023002"/>
    </source>
</evidence>
<comment type="function">
    <text evidence="9">Catalyzes the synthesis of 5,6-dihydrouridine (D), a modified base found in the D-loop of most tRNAs, via the reduction of the C5-C6 double bond in target uridines. Specifically modifies U16 in tRNAs.</text>
</comment>
<dbReference type="CDD" id="cd02801">
    <property type="entry name" value="DUS_like_FMN"/>
    <property type="match status" value="1"/>
</dbReference>
<keyword evidence="8 9" id="KW-0560">Oxidoreductase</keyword>
<dbReference type="InterPro" id="IPR032886">
    <property type="entry name" value="DusC"/>
</dbReference>
<evidence type="ECO:0000259" key="13">
    <source>
        <dbReference type="Pfam" id="PF01207"/>
    </source>
</evidence>
<dbReference type="InterPro" id="IPR013785">
    <property type="entry name" value="Aldolase_TIM"/>
</dbReference>
<dbReference type="InterPro" id="IPR001269">
    <property type="entry name" value="DUS_fam"/>
</dbReference>
<dbReference type="GO" id="GO:0050660">
    <property type="term" value="F:flavin adenine dinucleotide binding"/>
    <property type="evidence" value="ECO:0007669"/>
    <property type="project" value="InterPro"/>
</dbReference>
<evidence type="ECO:0000256" key="9">
    <source>
        <dbReference type="HAMAP-Rule" id="MF_02043"/>
    </source>
</evidence>
<feature type="binding site" evidence="9 12">
    <location>
        <position position="71"/>
    </location>
    <ligand>
        <name>FMN</name>
        <dbReference type="ChEBI" id="CHEBI:58210"/>
    </ligand>
</feature>
<accession>A0A4Q7YJT5</accession>
<evidence type="ECO:0000313" key="14">
    <source>
        <dbReference type="EMBL" id="RZU37063.1"/>
    </source>
</evidence>
<dbReference type="GO" id="GO:0010181">
    <property type="term" value="F:FMN binding"/>
    <property type="evidence" value="ECO:0007669"/>
    <property type="project" value="UniProtKB-UniRule"/>
</dbReference>
<comment type="caution">
    <text evidence="9">Lacks conserved residue(s) required for the propagation of feature annotation.</text>
</comment>
<comment type="similarity">
    <text evidence="9">Belongs to the Dus family. DusC subfamily.</text>
</comment>
<dbReference type="Gene3D" id="1.20.225.30">
    <property type="entry name" value="Dihydrouridine synthase, C-terminal recognition domain"/>
    <property type="match status" value="1"/>
</dbReference>
<dbReference type="PANTHER" id="PTHR11082">
    <property type="entry name" value="TRNA-DIHYDROURIDINE SYNTHASE"/>
    <property type="match status" value="1"/>
</dbReference>
<evidence type="ECO:0000256" key="3">
    <source>
        <dbReference type="ARBA" id="ARBA00022630"/>
    </source>
</evidence>
<keyword evidence="4 9" id="KW-0288">FMN</keyword>
<dbReference type="EMBL" id="SHKX01000015">
    <property type="protein sequence ID" value="RZU37063.1"/>
    <property type="molecule type" value="Genomic_DNA"/>
</dbReference>
<feature type="binding site" evidence="9 12">
    <location>
        <begin position="226"/>
        <end position="227"/>
    </location>
    <ligand>
        <name>FMN</name>
        <dbReference type="ChEBI" id="CHEBI:58210"/>
    </ligand>
</feature>
<feature type="binding site" evidence="9">
    <location>
        <begin position="202"/>
        <end position="204"/>
    </location>
    <ligand>
        <name>FMN</name>
        <dbReference type="ChEBI" id="CHEBI:58210"/>
    </ligand>
</feature>
<evidence type="ECO:0000256" key="7">
    <source>
        <dbReference type="ARBA" id="ARBA00022884"/>
    </source>
</evidence>
<dbReference type="PIRSF" id="PIRSF006621">
    <property type="entry name" value="Dus"/>
    <property type="match status" value="1"/>
</dbReference>
<feature type="domain" description="DUS-like FMN-binding" evidence="13">
    <location>
        <begin position="4"/>
        <end position="262"/>
    </location>
</feature>
<dbReference type="EC" id="1.3.1.-" evidence="9"/>
<feature type="site" description="Interacts with tRNA; defines subfamily-specific binding signature" evidence="9">
    <location>
        <position position="288"/>
    </location>
</feature>
<name>A0A4Q7YJT5_9GAMM</name>
<keyword evidence="7 9" id="KW-0694">RNA-binding</keyword>
<evidence type="ECO:0000256" key="1">
    <source>
        <dbReference type="ARBA" id="ARBA00001917"/>
    </source>
</evidence>
<keyword evidence="5 9" id="KW-0819">tRNA processing</keyword>
<dbReference type="RefSeq" id="WP_130415131.1">
    <property type="nucleotide sequence ID" value="NZ_SHKX01000015.1"/>
</dbReference>
<evidence type="ECO:0000256" key="6">
    <source>
        <dbReference type="ARBA" id="ARBA00022857"/>
    </source>
</evidence>